<feature type="transmembrane region" description="Helical" evidence="2">
    <location>
        <begin position="37"/>
        <end position="59"/>
    </location>
</feature>
<feature type="region of interest" description="Disordered" evidence="1">
    <location>
        <begin position="301"/>
        <end position="382"/>
    </location>
</feature>
<dbReference type="InterPro" id="IPR007084">
    <property type="entry name" value="BRICHOS_dom"/>
</dbReference>
<dbReference type="PANTHER" id="PTHR10800:SF4">
    <property type="entry name" value="PULMONARY SURFACTANT-ASSOCIATED PROTEIN C"/>
    <property type="match status" value="1"/>
</dbReference>
<evidence type="ECO:0000256" key="2">
    <source>
        <dbReference type="SAM" id="Phobius"/>
    </source>
</evidence>
<dbReference type="InterPro" id="IPR001729">
    <property type="entry name" value="SP-C"/>
</dbReference>
<feature type="compositionally biased region" description="Basic and acidic residues" evidence="1">
    <location>
        <begin position="324"/>
        <end position="333"/>
    </location>
</feature>
<feature type="compositionally biased region" description="Basic and acidic residues" evidence="1">
    <location>
        <begin position="355"/>
        <end position="370"/>
    </location>
</feature>
<evidence type="ECO:0000256" key="1">
    <source>
        <dbReference type="SAM" id="MobiDB-lite"/>
    </source>
</evidence>
<name>A0A8J1UNJ2_OWEFU</name>
<feature type="compositionally biased region" description="Polar residues" evidence="1">
    <location>
        <begin position="371"/>
        <end position="382"/>
    </location>
</feature>
<evidence type="ECO:0000313" key="3">
    <source>
        <dbReference type="EMBL" id="CAH1792736.1"/>
    </source>
</evidence>
<comment type="caution">
    <text evidence="3">The sequence shown here is derived from an EMBL/GenBank/DDBJ whole genome shotgun (WGS) entry which is preliminary data.</text>
</comment>
<sequence length="382" mass="42569">MMKPNIGKVEKANCEILTSSGMPQPTPNVTPKKRKQYAVVSVAIVLIVAMVIGGFLGAVHMMHRNTLKTFETTMRTVKGGKGRYEKQTINIGEEKQTTYEANDGTTGFKLIMDYKRGLSISRVWMNGRTPLCFVAQLNKAGLSSPKELESHRETQPAPGSEGDPVRESFKADRDPIADISFLGDDAEALCKGLKVYWAVPIGLSGPMTEKGNTHRREKRSRHSAEHDYFHPNVSRQCPFPKYGFLKCEQNDEACIYSCCEHYDCRGYDRVNGKCSSWGCTRPVIKRKCHCVHDYQYKRGSDFNDDSDSKSSKDDSDDDSDSNDSDSKDDSSDSKDDDSSDSKDDDSSDSKDDDSSDSKDDSSDSKDDSARLKTSTPRTTTRD</sequence>
<accession>A0A8J1UNJ2</accession>
<keyword evidence="2" id="KW-0472">Membrane</keyword>
<evidence type="ECO:0000313" key="4">
    <source>
        <dbReference type="Proteomes" id="UP000749559"/>
    </source>
</evidence>
<dbReference type="GO" id="GO:0007585">
    <property type="term" value="P:respiratory gaseous exchange by respiratory system"/>
    <property type="evidence" value="ECO:0007669"/>
    <property type="project" value="InterPro"/>
</dbReference>
<dbReference type="EMBL" id="CAIIXF020000008">
    <property type="protein sequence ID" value="CAH1792736.1"/>
    <property type="molecule type" value="Genomic_DNA"/>
</dbReference>
<organism evidence="3 4">
    <name type="scientific">Owenia fusiformis</name>
    <name type="common">Polychaete worm</name>
    <dbReference type="NCBI Taxonomy" id="6347"/>
    <lineage>
        <taxon>Eukaryota</taxon>
        <taxon>Metazoa</taxon>
        <taxon>Spiralia</taxon>
        <taxon>Lophotrochozoa</taxon>
        <taxon>Annelida</taxon>
        <taxon>Polychaeta</taxon>
        <taxon>Sedentaria</taxon>
        <taxon>Canalipalpata</taxon>
        <taxon>Sabellida</taxon>
        <taxon>Oweniida</taxon>
        <taxon>Oweniidae</taxon>
        <taxon>Owenia</taxon>
    </lineage>
</organism>
<dbReference type="Proteomes" id="UP000749559">
    <property type="component" value="Unassembled WGS sequence"/>
</dbReference>
<reference evidence="3" key="1">
    <citation type="submission" date="2022-03" db="EMBL/GenBank/DDBJ databases">
        <authorList>
            <person name="Martin C."/>
        </authorList>
    </citation>
    <scope>NUCLEOTIDE SEQUENCE</scope>
</reference>
<feature type="compositionally biased region" description="Basic and acidic residues" evidence="1">
    <location>
        <begin position="301"/>
        <end position="313"/>
    </location>
</feature>
<proteinExistence type="predicted"/>
<keyword evidence="2" id="KW-1133">Transmembrane helix</keyword>
<dbReference type="AlphaFoldDB" id="A0A8J1UNJ2"/>
<dbReference type="GO" id="GO:0005615">
    <property type="term" value="C:extracellular space"/>
    <property type="evidence" value="ECO:0007669"/>
    <property type="project" value="TreeGrafter"/>
</dbReference>
<feature type="region of interest" description="Disordered" evidence="1">
    <location>
        <begin position="144"/>
        <end position="168"/>
    </location>
</feature>
<keyword evidence="2" id="KW-0812">Transmembrane</keyword>
<feature type="compositionally biased region" description="Acidic residues" evidence="1">
    <location>
        <begin position="314"/>
        <end position="323"/>
    </location>
</feature>
<protein>
    <submittedName>
        <fullName evidence="3">Uncharacterized protein</fullName>
    </submittedName>
</protein>
<dbReference type="Gene3D" id="3.30.390.150">
    <property type="match status" value="1"/>
</dbReference>
<dbReference type="PANTHER" id="PTHR10800">
    <property type="entry name" value="PULMONARY SURFACTANT-ASSOCIATED PROTEIN C"/>
    <property type="match status" value="1"/>
</dbReference>
<gene>
    <name evidence="3" type="ORF">OFUS_LOCUS17672</name>
</gene>
<dbReference type="Pfam" id="PF04089">
    <property type="entry name" value="BRICHOS"/>
    <property type="match status" value="1"/>
</dbReference>
<keyword evidence="4" id="KW-1185">Reference proteome</keyword>
<feature type="compositionally biased region" description="Acidic residues" evidence="1">
    <location>
        <begin position="334"/>
        <end position="354"/>
    </location>
</feature>